<protein>
    <submittedName>
        <fullName evidence="2">Uncharacterized protein</fullName>
    </submittedName>
</protein>
<evidence type="ECO:0000313" key="2">
    <source>
        <dbReference type="EMBL" id="MBQ0851682.1"/>
    </source>
</evidence>
<sequence length="171" mass="17652">MGTPVRASSDGPALLTEHGLMEPVREMEFTAHFARQDGEFAAQAAAVAVTQVIDAPLSFVSPVLDAGCSASRCLLARSAADTCRIVLTADSSGITVAATDDVAVPLDAGDQAGAKNLPLLAVVDGMNVHHGPDGHVWVVWKGSWRRTGLTHQPSAAPYDLDPPPPGGPAQP</sequence>
<comment type="caution">
    <text evidence="2">The sequence shown here is derived from an EMBL/GenBank/DDBJ whole genome shotgun (WGS) entry which is preliminary data.</text>
</comment>
<organism evidence="2 3">
    <name type="scientific">Streptomyces liliiviolaceus</name>
    <dbReference type="NCBI Taxonomy" id="2823109"/>
    <lineage>
        <taxon>Bacteria</taxon>
        <taxon>Bacillati</taxon>
        <taxon>Actinomycetota</taxon>
        <taxon>Actinomycetes</taxon>
        <taxon>Kitasatosporales</taxon>
        <taxon>Streptomycetaceae</taxon>
        <taxon>Streptomyces</taxon>
    </lineage>
</organism>
<dbReference type="AlphaFoldDB" id="A0A941B9C1"/>
<feature type="region of interest" description="Disordered" evidence="1">
    <location>
        <begin position="151"/>
        <end position="171"/>
    </location>
</feature>
<proteinExistence type="predicted"/>
<evidence type="ECO:0000313" key="3">
    <source>
        <dbReference type="Proteomes" id="UP000677413"/>
    </source>
</evidence>
<evidence type="ECO:0000256" key="1">
    <source>
        <dbReference type="SAM" id="MobiDB-lite"/>
    </source>
</evidence>
<dbReference type="Proteomes" id="UP000677413">
    <property type="component" value="Unassembled WGS sequence"/>
</dbReference>
<dbReference type="RefSeq" id="WP_210886680.1">
    <property type="nucleotide sequence ID" value="NZ_JAGPYQ010000001.1"/>
</dbReference>
<name>A0A941B9C1_9ACTN</name>
<feature type="compositionally biased region" description="Pro residues" evidence="1">
    <location>
        <begin position="160"/>
        <end position="171"/>
    </location>
</feature>
<accession>A0A941B9C1</accession>
<reference evidence="2 3" key="1">
    <citation type="submission" date="2021-04" db="EMBL/GenBank/DDBJ databases">
        <authorList>
            <person name="Tang X."/>
            <person name="Zhou X."/>
            <person name="Chen X."/>
            <person name="Cernava T."/>
            <person name="Zhang C."/>
        </authorList>
    </citation>
    <scope>NUCLEOTIDE SEQUENCE [LARGE SCALE GENOMIC DNA]</scope>
    <source>
        <strain evidence="2 3">BH-SS-21</strain>
    </source>
</reference>
<dbReference type="EMBL" id="JAGPYQ010000001">
    <property type="protein sequence ID" value="MBQ0851682.1"/>
    <property type="molecule type" value="Genomic_DNA"/>
</dbReference>
<gene>
    <name evidence="2" type="ORF">J8N05_26300</name>
</gene>
<keyword evidence="3" id="KW-1185">Reference proteome</keyword>